<dbReference type="CDD" id="cd02440">
    <property type="entry name" value="AdoMet_MTases"/>
    <property type="match status" value="1"/>
</dbReference>
<dbReference type="EC" id="2.1.1.-" evidence="6"/>
<sequence>MQGLDKQTYWEIIIHPNGFVEQFADFILQKTSYAIEYLDITPSNPFAIIYNDDSWKSIGFDIQKAKQSTQPTQIISRIGRDDIDLPTFIESLRDFALWLTDIHNERIGFYYHIEEKQNCDWIAAYKDSITPVQCGRFYIRPLWRESSHKQGKNDKEIIISPALAFGSGHHASTAMCLELLGEIDLQNKTLLDVGCGSGILSIGACKLGAEVYACDTDECAIEESRKNATLNQVNFKKIWQGSIAQSPLDTPMQYDVIMANIVPFVLNLLHDDLKAKCRKNGLLILSGILDEYKFDIIKSFNDFNVLETRCKDEWVALKLTL</sequence>
<keyword evidence="7" id="KW-0689">Ribosomal protein</keyword>
<dbReference type="GO" id="GO:0032259">
    <property type="term" value="P:methylation"/>
    <property type="evidence" value="ECO:0007669"/>
    <property type="project" value="UniProtKB-KW"/>
</dbReference>
<evidence type="ECO:0000256" key="1">
    <source>
        <dbReference type="ARBA" id="ARBA00009741"/>
    </source>
</evidence>
<dbReference type="Pfam" id="PF06325">
    <property type="entry name" value="PrmA"/>
    <property type="match status" value="1"/>
</dbReference>
<dbReference type="RefSeq" id="WP_343352985.1">
    <property type="nucleotide sequence ID" value="NZ_CP145316.1"/>
</dbReference>
<dbReference type="InterPro" id="IPR050078">
    <property type="entry name" value="Ribosomal_L11_MeTrfase_PrmA"/>
</dbReference>
<dbReference type="PANTHER" id="PTHR43648">
    <property type="entry name" value="ELECTRON TRANSFER FLAVOPROTEIN BETA SUBUNIT LYSINE METHYLTRANSFERASE"/>
    <property type="match status" value="1"/>
</dbReference>
<dbReference type="NCBIfam" id="NF001786">
    <property type="entry name" value="PRK00517.2-4"/>
    <property type="match status" value="1"/>
</dbReference>
<dbReference type="Proteomes" id="UP001434737">
    <property type="component" value="Chromosome"/>
</dbReference>
<keyword evidence="5 6" id="KW-0949">S-adenosyl-L-methionine</keyword>
<feature type="binding site" evidence="6">
    <location>
        <position position="260"/>
    </location>
    <ligand>
        <name>S-adenosyl-L-methionine</name>
        <dbReference type="ChEBI" id="CHEBI:59789"/>
    </ligand>
</feature>
<evidence type="ECO:0000313" key="8">
    <source>
        <dbReference type="Proteomes" id="UP001434737"/>
    </source>
</evidence>
<comment type="subcellular location">
    <subcellularLocation>
        <location evidence="6">Cytoplasm</location>
    </subcellularLocation>
</comment>
<dbReference type="EMBL" id="CP145316">
    <property type="protein sequence ID" value="XAM17279.1"/>
    <property type="molecule type" value="Genomic_DNA"/>
</dbReference>
<evidence type="ECO:0000256" key="6">
    <source>
        <dbReference type="HAMAP-Rule" id="MF_00735"/>
    </source>
</evidence>
<feature type="binding site" evidence="6">
    <location>
        <position position="215"/>
    </location>
    <ligand>
        <name>S-adenosyl-L-methionine</name>
        <dbReference type="ChEBI" id="CHEBI:59789"/>
    </ligand>
</feature>
<keyword evidence="3 6" id="KW-0489">Methyltransferase</keyword>
<keyword evidence="2 6" id="KW-0963">Cytoplasm</keyword>
<keyword evidence="4 6" id="KW-0808">Transferase</keyword>
<evidence type="ECO:0000313" key="7">
    <source>
        <dbReference type="EMBL" id="XAM17279.1"/>
    </source>
</evidence>
<evidence type="ECO:0000256" key="5">
    <source>
        <dbReference type="ARBA" id="ARBA00022691"/>
    </source>
</evidence>
<feature type="binding site" evidence="6">
    <location>
        <position position="173"/>
    </location>
    <ligand>
        <name>S-adenosyl-L-methionine</name>
        <dbReference type="ChEBI" id="CHEBI:59789"/>
    </ligand>
</feature>
<comment type="catalytic activity">
    <reaction evidence="6">
        <text>L-lysyl-[protein] + 3 S-adenosyl-L-methionine = N(6),N(6),N(6)-trimethyl-L-lysyl-[protein] + 3 S-adenosyl-L-homocysteine + 3 H(+)</text>
        <dbReference type="Rhea" id="RHEA:54192"/>
        <dbReference type="Rhea" id="RHEA-COMP:9752"/>
        <dbReference type="Rhea" id="RHEA-COMP:13826"/>
        <dbReference type="ChEBI" id="CHEBI:15378"/>
        <dbReference type="ChEBI" id="CHEBI:29969"/>
        <dbReference type="ChEBI" id="CHEBI:57856"/>
        <dbReference type="ChEBI" id="CHEBI:59789"/>
        <dbReference type="ChEBI" id="CHEBI:61961"/>
    </reaction>
</comment>
<reference evidence="7 8" key="1">
    <citation type="submission" date="2024-02" db="EMBL/GenBank/DDBJ databases">
        <title>Genome and pathogenicity analysis of Helicobacter mastomyrinus isolated from mice.</title>
        <authorList>
            <person name="Zhu L."/>
        </authorList>
    </citation>
    <scope>NUCLEOTIDE SEQUENCE [LARGE SCALE GENOMIC DNA]</scope>
    <source>
        <strain evidence="7 8">Hm-17</strain>
    </source>
</reference>
<name>A0ABZ3F2C4_9HELI</name>
<dbReference type="HAMAP" id="MF_00735">
    <property type="entry name" value="Methyltr_PrmA"/>
    <property type="match status" value="1"/>
</dbReference>
<keyword evidence="8" id="KW-1185">Reference proteome</keyword>
<proteinExistence type="inferred from homology"/>
<comment type="similarity">
    <text evidence="1 6">Belongs to the methyltransferase superfamily. PrmA family.</text>
</comment>
<evidence type="ECO:0000256" key="3">
    <source>
        <dbReference type="ARBA" id="ARBA00022603"/>
    </source>
</evidence>
<dbReference type="SUPFAM" id="SSF53335">
    <property type="entry name" value="S-adenosyl-L-methionine-dependent methyltransferases"/>
    <property type="match status" value="1"/>
</dbReference>
<protein>
    <recommendedName>
        <fullName evidence="6">Ribosomal protein L11 methyltransferase</fullName>
        <shortName evidence="6">L11 Mtase</shortName>
        <ecNumber evidence="6">2.1.1.-</ecNumber>
    </recommendedName>
</protein>
<comment type="function">
    <text evidence="6">Methylates ribosomal protein L11.</text>
</comment>
<evidence type="ECO:0000256" key="4">
    <source>
        <dbReference type="ARBA" id="ARBA00022679"/>
    </source>
</evidence>
<evidence type="ECO:0000256" key="2">
    <source>
        <dbReference type="ARBA" id="ARBA00022490"/>
    </source>
</evidence>
<dbReference type="InterPro" id="IPR029063">
    <property type="entry name" value="SAM-dependent_MTases_sf"/>
</dbReference>
<dbReference type="Gene3D" id="3.40.50.150">
    <property type="entry name" value="Vaccinia Virus protein VP39"/>
    <property type="match status" value="1"/>
</dbReference>
<keyword evidence="7" id="KW-0687">Ribonucleoprotein</keyword>
<dbReference type="PANTHER" id="PTHR43648:SF1">
    <property type="entry name" value="ELECTRON TRANSFER FLAVOPROTEIN BETA SUBUNIT LYSINE METHYLTRANSFERASE"/>
    <property type="match status" value="1"/>
</dbReference>
<accession>A0ABZ3F2C4</accession>
<dbReference type="GO" id="GO:0008168">
    <property type="term" value="F:methyltransferase activity"/>
    <property type="evidence" value="ECO:0007669"/>
    <property type="project" value="UniProtKB-KW"/>
</dbReference>
<dbReference type="GO" id="GO:0005840">
    <property type="term" value="C:ribosome"/>
    <property type="evidence" value="ECO:0007669"/>
    <property type="project" value="UniProtKB-KW"/>
</dbReference>
<organism evidence="7 8">
    <name type="scientific">Helicobacter mastomyrinus</name>
    <dbReference type="NCBI Taxonomy" id="287948"/>
    <lineage>
        <taxon>Bacteria</taxon>
        <taxon>Pseudomonadati</taxon>
        <taxon>Campylobacterota</taxon>
        <taxon>Epsilonproteobacteria</taxon>
        <taxon>Campylobacterales</taxon>
        <taxon>Helicobacteraceae</taxon>
        <taxon>Helicobacter</taxon>
    </lineage>
</organism>
<dbReference type="InterPro" id="IPR004498">
    <property type="entry name" value="Ribosomal_PrmA_MeTrfase"/>
</dbReference>
<gene>
    <name evidence="6" type="primary">prmA</name>
    <name evidence="7" type="ORF">V3I05_06215</name>
</gene>
<feature type="binding site" evidence="6">
    <location>
        <position position="194"/>
    </location>
    <ligand>
        <name>S-adenosyl-L-methionine</name>
        <dbReference type="ChEBI" id="CHEBI:59789"/>
    </ligand>
</feature>
<dbReference type="NCBIfam" id="TIGR00406">
    <property type="entry name" value="prmA"/>
    <property type="match status" value="1"/>
</dbReference>